<evidence type="ECO:0000256" key="1">
    <source>
        <dbReference type="SAM" id="MobiDB-lite"/>
    </source>
</evidence>
<sequence>MSFGGQTFYLADFLECAIAPGALPSEITVRKVFRVLKPLRLKLSGSFDINTQEFRTKASLKERFFGGSIRFIPEEGAVEYRKRFSVFGIIAAQVWSRWDLFGPYTGSSGSGSNTVCGSSNGFFDRLTRPRVGCGLALGDVPPGCALLSAARLPALLVRPLSYSFKSSLPLSSALRLKAYCDVTVRLPRRLSLWVDAHGAGGEAFGDEEEEEAGGGAVPGGRSGGGGGAGGGAGLLVRLRRTALIIDL</sequence>
<organism evidence="2 3">
    <name type="scientific">Chlamydomonas reinhardtii</name>
    <name type="common">Chlamydomonas smithii</name>
    <dbReference type="NCBI Taxonomy" id="3055"/>
    <lineage>
        <taxon>Eukaryota</taxon>
        <taxon>Viridiplantae</taxon>
        <taxon>Chlorophyta</taxon>
        <taxon>core chlorophytes</taxon>
        <taxon>Chlorophyceae</taxon>
        <taxon>CS clade</taxon>
        <taxon>Chlamydomonadales</taxon>
        <taxon>Chlamydomonadaceae</taxon>
        <taxon>Chlamydomonas</taxon>
    </lineage>
</organism>
<evidence type="ECO:0000313" key="2">
    <source>
        <dbReference type="EMBL" id="PNW76768.1"/>
    </source>
</evidence>
<accession>A0A2K3D8B3</accession>
<feature type="compositionally biased region" description="Gly residues" evidence="1">
    <location>
        <begin position="213"/>
        <end position="227"/>
    </location>
</feature>
<evidence type="ECO:0000313" key="3">
    <source>
        <dbReference type="Proteomes" id="UP000006906"/>
    </source>
</evidence>
<proteinExistence type="predicted"/>
<dbReference type="GeneID" id="5727559"/>
<dbReference type="Gramene" id="PNW76768">
    <property type="protein sequence ID" value="PNW76768"/>
    <property type="gene ID" value="CHLRE_11g475432v5"/>
</dbReference>
<dbReference type="InParanoid" id="A0A2K3D8B3"/>
<dbReference type="EMBL" id="CM008972">
    <property type="protein sequence ID" value="PNW76768.1"/>
    <property type="molecule type" value="Genomic_DNA"/>
</dbReference>
<keyword evidence="3" id="KW-1185">Reference proteome</keyword>
<dbReference type="Proteomes" id="UP000006906">
    <property type="component" value="Chromosome 11"/>
</dbReference>
<dbReference type="OrthoDB" id="10588741at2759"/>
<dbReference type="RefSeq" id="XP_001702013.2">
    <property type="nucleotide sequence ID" value="XM_001701961.2"/>
</dbReference>
<protein>
    <submittedName>
        <fullName evidence="2">Uncharacterized protein</fullName>
    </submittedName>
</protein>
<reference evidence="2 3" key="1">
    <citation type="journal article" date="2007" name="Science">
        <title>The Chlamydomonas genome reveals the evolution of key animal and plant functions.</title>
        <authorList>
            <person name="Merchant S.S."/>
            <person name="Prochnik S.E."/>
            <person name="Vallon O."/>
            <person name="Harris E.H."/>
            <person name="Karpowicz S.J."/>
            <person name="Witman G.B."/>
            <person name="Terry A."/>
            <person name="Salamov A."/>
            <person name="Fritz-Laylin L.K."/>
            <person name="Marechal-Drouard L."/>
            <person name="Marshall W.F."/>
            <person name="Qu L.H."/>
            <person name="Nelson D.R."/>
            <person name="Sanderfoot A.A."/>
            <person name="Spalding M.H."/>
            <person name="Kapitonov V.V."/>
            <person name="Ren Q."/>
            <person name="Ferris P."/>
            <person name="Lindquist E."/>
            <person name="Shapiro H."/>
            <person name="Lucas S.M."/>
            <person name="Grimwood J."/>
            <person name="Schmutz J."/>
            <person name="Cardol P."/>
            <person name="Cerutti H."/>
            <person name="Chanfreau G."/>
            <person name="Chen C.L."/>
            <person name="Cognat V."/>
            <person name="Croft M.T."/>
            <person name="Dent R."/>
            <person name="Dutcher S."/>
            <person name="Fernandez E."/>
            <person name="Fukuzawa H."/>
            <person name="Gonzalez-Ballester D."/>
            <person name="Gonzalez-Halphen D."/>
            <person name="Hallmann A."/>
            <person name="Hanikenne M."/>
            <person name="Hippler M."/>
            <person name="Inwood W."/>
            <person name="Jabbari K."/>
            <person name="Kalanon M."/>
            <person name="Kuras R."/>
            <person name="Lefebvre P.A."/>
            <person name="Lemaire S.D."/>
            <person name="Lobanov A.V."/>
            <person name="Lohr M."/>
            <person name="Manuell A."/>
            <person name="Meier I."/>
            <person name="Mets L."/>
            <person name="Mittag M."/>
            <person name="Mittelmeier T."/>
            <person name="Moroney J.V."/>
            <person name="Moseley J."/>
            <person name="Napoli C."/>
            <person name="Nedelcu A.M."/>
            <person name="Niyogi K."/>
            <person name="Novoselov S.V."/>
            <person name="Paulsen I.T."/>
            <person name="Pazour G."/>
            <person name="Purton S."/>
            <person name="Ral J.P."/>
            <person name="Riano-Pachon D.M."/>
            <person name="Riekhof W."/>
            <person name="Rymarquis L."/>
            <person name="Schroda M."/>
            <person name="Stern D."/>
            <person name="Umen J."/>
            <person name="Willows R."/>
            <person name="Wilson N."/>
            <person name="Zimmer S.L."/>
            <person name="Allmer J."/>
            <person name="Balk J."/>
            <person name="Bisova K."/>
            <person name="Chen C.J."/>
            <person name="Elias M."/>
            <person name="Gendler K."/>
            <person name="Hauser C."/>
            <person name="Lamb M.R."/>
            <person name="Ledford H."/>
            <person name="Long J.C."/>
            <person name="Minagawa J."/>
            <person name="Page M.D."/>
            <person name="Pan J."/>
            <person name="Pootakham W."/>
            <person name="Roje S."/>
            <person name="Rose A."/>
            <person name="Stahlberg E."/>
            <person name="Terauchi A.M."/>
            <person name="Yang P."/>
            <person name="Ball S."/>
            <person name="Bowler C."/>
            <person name="Dieckmann C.L."/>
            <person name="Gladyshev V.N."/>
            <person name="Green P."/>
            <person name="Jorgensen R."/>
            <person name="Mayfield S."/>
            <person name="Mueller-Roeber B."/>
            <person name="Rajamani S."/>
            <person name="Sayre R.T."/>
            <person name="Brokstein P."/>
            <person name="Dubchak I."/>
            <person name="Goodstein D."/>
            <person name="Hornick L."/>
            <person name="Huang Y.W."/>
            <person name="Jhaveri J."/>
            <person name="Luo Y."/>
            <person name="Martinez D."/>
            <person name="Ngau W.C."/>
            <person name="Otillar B."/>
            <person name="Poliakov A."/>
            <person name="Porter A."/>
            <person name="Szajkowski L."/>
            <person name="Werner G."/>
            <person name="Zhou K."/>
            <person name="Grigoriev I.V."/>
            <person name="Rokhsar D.S."/>
            <person name="Grossman A.R."/>
        </authorList>
    </citation>
    <scope>NUCLEOTIDE SEQUENCE [LARGE SCALE GENOMIC DNA]</scope>
    <source>
        <strain evidence="3">CC-503</strain>
    </source>
</reference>
<dbReference type="PaxDb" id="3055-EDO97288"/>
<dbReference type="ExpressionAtlas" id="A0A2K3D8B3">
    <property type="expression patterns" value="baseline and differential"/>
</dbReference>
<gene>
    <name evidence="2" type="ORF">CHLRE_11g475432v5</name>
</gene>
<dbReference type="AlphaFoldDB" id="A0A2K3D8B3"/>
<name>A0A2K3D8B3_CHLRE</name>
<feature type="region of interest" description="Disordered" evidence="1">
    <location>
        <begin position="204"/>
        <end position="227"/>
    </location>
</feature>
<dbReference type="KEGG" id="cre:CHLRE_11g475432v5"/>